<dbReference type="GO" id="GO:0043190">
    <property type="term" value="C:ATP-binding cassette (ABC) transporter complex"/>
    <property type="evidence" value="ECO:0007669"/>
    <property type="project" value="InterPro"/>
</dbReference>
<keyword evidence="4 8" id="KW-1003">Cell membrane</keyword>
<dbReference type="PROSITE" id="PS51012">
    <property type="entry name" value="ABC_TM2"/>
    <property type="match status" value="1"/>
</dbReference>
<feature type="transmembrane region" description="Helical" evidence="8">
    <location>
        <begin position="251"/>
        <end position="275"/>
    </location>
</feature>
<comment type="subcellular location">
    <subcellularLocation>
        <location evidence="8">Cell inner membrane</location>
        <topology evidence="8">Multi-pass membrane protein</topology>
    </subcellularLocation>
    <subcellularLocation>
        <location evidence="1">Cell membrane</location>
        <topology evidence="1">Multi-pass membrane protein</topology>
    </subcellularLocation>
</comment>
<evidence type="ECO:0000313" key="11">
    <source>
        <dbReference type="Proteomes" id="UP000886934"/>
    </source>
</evidence>
<sequence length="366" mass="39641">MLIRLWWLIRKELQALMGNTQGRFLLIMPVLLQTALFPFAATLEVTGNTLAIYNQDGGAQSRELLERLTHMPAFTTIIPVQGEAGMTEAITGQQALLGLIIPGDFSRRLARGEPAKVQLIIDGRRSNGGQVAAGYISQVIARWQNEEGNAGKAPPTLAVRNLYNPNVEFHWHILPALVAIITTTGCLIVTALSVAREREEGTFDQLLVSPLTEGWIMAGKAVPGIMVAVGQGCIVALAARFVFNLPFAGSLSLLMAGMVCYGLALAGIGLFISSFCSTQQQAFLGVFSFTVPAVILSGYISPVENMPQVFQWLATIDPLTHFIVLLKGVFLKGFDWSAAWPLLWPLLAIAGVTLSLALAMFRRHIA</sequence>
<accession>A0AA37CUA0</accession>
<keyword evidence="5 8" id="KW-0812">Transmembrane</keyword>
<evidence type="ECO:0000256" key="1">
    <source>
        <dbReference type="ARBA" id="ARBA00004651"/>
    </source>
</evidence>
<feature type="transmembrane region" description="Helical" evidence="8">
    <location>
        <begin position="342"/>
        <end position="361"/>
    </location>
</feature>
<feature type="transmembrane region" description="Helical" evidence="8">
    <location>
        <begin position="281"/>
        <end position="300"/>
    </location>
</feature>
<feature type="transmembrane region" description="Helical" evidence="8">
    <location>
        <begin position="215"/>
        <end position="239"/>
    </location>
</feature>
<comment type="caution">
    <text evidence="10">The sequence shown here is derived from an EMBL/GenBank/DDBJ whole genome shotgun (WGS) entry which is preliminary data.</text>
</comment>
<dbReference type="InterPro" id="IPR051449">
    <property type="entry name" value="ABC-2_transporter_component"/>
</dbReference>
<dbReference type="InterPro" id="IPR013525">
    <property type="entry name" value="ABC2_TM"/>
</dbReference>
<dbReference type="PANTHER" id="PTHR30294:SF44">
    <property type="entry name" value="MULTIDRUG ABC TRANSPORTER PERMEASE YBHR-RELATED"/>
    <property type="match status" value="1"/>
</dbReference>
<evidence type="ECO:0000256" key="6">
    <source>
        <dbReference type="ARBA" id="ARBA00022989"/>
    </source>
</evidence>
<evidence type="ECO:0000256" key="8">
    <source>
        <dbReference type="RuleBase" id="RU361157"/>
    </source>
</evidence>
<dbReference type="RefSeq" id="WP_223924350.1">
    <property type="nucleotide sequence ID" value="NZ_BPND01000004.1"/>
</dbReference>
<dbReference type="PRINTS" id="PR00164">
    <property type="entry name" value="ABC2TRNSPORT"/>
</dbReference>
<dbReference type="PANTHER" id="PTHR30294">
    <property type="entry name" value="MEMBRANE COMPONENT OF ABC TRANSPORTER YHHJ-RELATED"/>
    <property type="match status" value="1"/>
</dbReference>
<reference evidence="10" key="1">
    <citation type="submission" date="2021-07" db="EMBL/GenBank/DDBJ databases">
        <title>Draft genome sequence of carbapenem-resistant Aeromonas spp. in Japan.</title>
        <authorList>
            <person name="Maehana S."/>
            <person name="Suzuki M."/>
            <person name="Kitasato H."/>
        </authorList>
    </citation>
    <scope>NUCLEOTIDE SEQUENCE</scope>
    <source>
        <strain evidence="10">KAM351</strain>
    </source>
</reference>
<evidence type="ECO:0000256" key="3">
    <source>
        <dbReference type="ARBA" id="ARBA00022448"/>
    </source>
</evidence>
<organism evidence="10 11">
    <name type="scientific">Aeromonas caviae</name>
    <name type="common">Aeromonas punctata</name>
    <dbReference type="NCBI Taxonomy" id="648"/>
    <lineage>
        <taxon>Bacteria</taxon>
        <taxon>Pseudomonadati</taxon>
        <taxon>Pseudomonadota</taxon>
        <taxon>Gammaproteobacteria</taxon>
        <taxon>Aeromonadales</taxon>
        <taxon>Aeromonadaceae</taxon>
        <taxon>Aeromonas</taxon>
    </lineage>
</organism>
<comment type="caution">
    <text evidence="8">Lacks conserved residue(s) required for the propagation of feature annotation.</text>
</comment>
<dbReference type="GO" id="GO:0140359">
    <property type="term" value="F:ABC-type transporter activity"/>
    <property type="evidence" value="ECO:0007669"/>
    <property type="project" value="InterPro"/>
</dbReference>
<dbReference type="Proteomes" id="UP000886934">
    <property type="component" value="Unassembled WGS sequence"/>
</dbReference>
<dbReference type="EMBL" id="BPNN01000001">
    <property type="protein sequence ID" value="GJA61443.1"/>
    <property type="molecule type" value="Genomic_DNA"/>
</dbReference>
<evidence type="ECO:0000259" key="9">
    <source>
        <dbReference type="PROSITE" id="PS51012"/>
    </source>
</evidence>
<evidence type="ECO:0000256" key="4">
    <source>
        <dbReference type="ARBA" id="ARBA00022475"/>
    </source>
</evidence>
<comment type="similarity">
    <text evidence="2 8">Belongs to the ABC-2 integral membrane protein family.</text>
</comment>
<gene>
    <name evidence="10" type="ORF">KAM351_00540</name>
</gene>
<dbReference type="InterPro" id="IPR047817">
    <property type="entry name" value="ABC2_TM_bact-type"/>
</dbReference>
<dbReference type="AlphaFoldDB" id="A0AA37CUA0"/>
<feature type="domain" description="ABC transmembrane type-2" evidence="9">
    <location>
        <begin position="133"/>
        <end position="364"/>
    </location>
</feature>
<protein>
    <recommendedName>
        <fullName evidence="8">Transport permease protein</fullName>
    </recommendedName>
</protein>
<evidence type="ECO:0000256" key="7">
    <source>
        <dbReference type="ARBA" id="ARBA00023136"/>
    </source>
</evidence>
<proteinExistence type="inferred from homology"/>
<evidence type="ECO:0000256" key="5">
    <source>
        <dbReference type="ARBA" id="ARBA00022692"/>
    </source>
</evidence>
<keyword evidence="6 8" id="KW-1133">Transmembrane helix</keyword>
<dbReference type="Pfam" id="PF12698">
    <property type="entry name" value="ABC2_membrane_3"/>
    <property type="match status" value="1"/>
</dbReference>
<dbReference type="InterPro" id="IPR000412">
    <property type="entry name" value="ABC_2_transport"/>
</dbReference>
<dbReference type="Gene3D" id="3.40.1710.10">
    <property type="entry name" value="abc type-2 transporter like domain"/>
    <property type="match status" value="1"/>
</dbReference>
<evidence type="ECO:0000256" key="2">
    <source>
        <dbReference type="ARBA" id="ARBA00007783"/>
    </source>
</evidence>
<feature type="transmembrane region" description="Helical" evidence="8">
    <location>
        <begin position="173"/>
        <end position="195"/>
    </location>
</feature>
<name>A0AA37CUA0_AERCA</name>
<evidence type="ECO:0000313" key="10">
    <source>
        <dbReference type="EMBL" id="GJA61443.1"/>
    </source>
</evidence>
<keyword evidence="7 8" id="KW-0472">Membrane</keyword>
<keyword evidence="3 8" id="KW-0813">Transport</keyword>